<evidence type="ECO:0000313" key="3">
    <source>
        <dbReference type="EMBL" id="MCV2873278.1"/>
    </source>
</evidence>
<dbReference type="Proteomes" id="UP001652564">
    <property type="component" value="Unassembled WGS sequence"/>
</dbReference>
<dbReference type="Pfam" id="PF09928">
    <property type="entry name" value="DUF2160"/>
    <property type="match status" value="1"/>
</dbReference>
<evidence type="ECO:0000256" key="1">
    <source>
        <dbReference type="SAM" id="Phobius"/>
    </source>
</evidence>
<gene>
    <name evidence="3" type="ORF">OEZ71_13340</name>
</gene>
<accession>A0ABT2ZQ82</accession>
<keyword evidence="4" id="KW-1185">Reference proteome</keyword>
<name>A0ABT2ZQ82_9RHOB</name>
<reference evidence="3 4" key="1">
    <citation type="submission" date="2022-10" db="EMBL/GenBank/DDBJ databases">
        <title>Defluviimonas sp. nov., isolated from ocean surface sediments.</title>
        <authorList>
            <person name="He W."/>
            <person name="Wang L."/>
            <person name="Zhang D.-F."/>
        </authorList>
    </citation>
    <scope>NUCLEOTIDE SEQUENCE [LARGE SCALE GENOMIC DNA]</scope>
    <source>
        <strain evidence="3 4">WL0050</strain>
    </source>
</reference>
<sequence>MRALALFLTLLPLAANAQTQGWGNLGQTEDKGFSWTSPLWPSFWMAWTPATLLVFIGIFTAMGILTVLEIRRPGGDERQGVLGLTTTRGDRLFITLLGTSYIFMAWLGLIGMPLWWPLAISIGWGVFCFWKV</sequence>
<organism evidence="3 4">
    <name type="scientific">Albidovulum litorale</name>
    <dbReference type="NCBI Taxonomy" id="2984134"/>
    <lineage>
        <taxon>Bacteria</taxon>
        <taxon>Pseudomonadati</taxon>
        <taxon>Pseudomonadota</taxon>
        <taxon>Alphaproteobacteria</taxon>
        <taxon>Rhodobacterales</taxon>
        <taxon>Paracoccaceae</taxon>
        <taxon>Albidovulum</taxon>
    </lineage>
</organism>
<keyword evidence="1" id="KW-0812">Transmembrane</keyword>
<keyword evidence="1" id="KW-0472">Membrane</keyword>
<feature type="signal peptide" evidence="2">
    <location>
        <begin position="1"/>
        <end position="17"/>
    </location>
</feature>
<dbReference type="InterPro" id="IPR018678">
    <property type="entry name" value="DUF2160_TM"/>
</dbReference>
<feature type="transmembrane region" description="Helical" evidence="1">
    <location>
        <begin position="89"/>
        <end position="108"/>
    </location>
</feature>
<feature type="transmembrane region" description="Helical" evidence="1">
    <location>
        <begin position="43"/>
        <end position="68"/>
    </location>
</feature>
<evidence type="ECO:0000313" key="4">
    <source>
        <dbReference type="Proteomes" id="UP001652564"/>
    </source>
</evidence>
<proteinExistence type="predicted"/>
<keyword evidence="2" id="KW-0732">Signal</keyword>
<dbReference type="EMBL" id="JAOWKZ010000003">
    <property type="protein sequence ID" value="MCV2873278.1"/>
    <property type="molecule type" value="Genomic_DNA"/>
</dbReference>
<keyword evidence="1" id="KW-1133">Transmembrane helix</keyword>
<protein>
    <submittedName>
        <fullName evidence="3">DUF2160 domain-containing protein</fullName>
    </submittedName>
</protein>
<feature type="chain" id="PRO_5045839482" evidence="2">
    <location>
        <begin position="18"/>
        <end position="132"/>
    </location>
</feature>
<evidence type="ECO:0000256" key="2">
    <source>
        <dbReference type="SAM" id="SignalP"/>
    </source>
</evidence>
<comment type="caution">
    <text evidence="3">The sequence shown here is derived from an EMBL/GenBank/DDBJ whole genome shotgun (WGS) entry which is preliminary data.</text>
</comment>